<feature type="transmembrane region" description="Helical" evidence="1">
    <location>
        <begin position="6"/>
        <end position="29"/>
    </location>
</feature>
<evidence type="ECO:0000256" key="1">
    <source>
        <dbReference type="SAM" id="Phobius"/>
    </source>
</evidence>
<keyword evidence="1" id="KW-1133">Transmembrane helix</keyword>
<dbReference type="WBParaSite" id="nRc.2.0.1.t17604-RA">
    <property type="protein sequence ID" value="nRc.2.0.1.t17604-RA"/>
    <property type="gene ID" value="nRc.2.0.1.g17604"/>
</dbReference>
<dbReference type="AlphaFoldDB" id="A0A915ITT1"/>
<organism evidence="2 3">
    <name type="scientific">Romanomermis culicivorax</name>
    <name type="common">Nematode worm</name>
    <dbReference type="NCBI Taxonomy" id="13658"/>
    <lineage>
        <taxon>Eukaryota</taxon>
        <taxon>Metazoa</taxon>
        <taxon>Ecdysozoa</taxon>
        <taxon>Nematoda</taxon>
        <taxon>Enoplea</taxon>
        <taxon>Dorylaimia</taxon>
        <taxon>Mermithida</taxon>
        <taxon>Mermithoidea</taxon>
        <taxon>Mermithidae</taxon>
        <taxon>Romanomermis</taxon>
    </lineage>
</organism>
<accession>A0A915ITT1</accession>
<dbReference type="Proteomes" id="UP000887565">
    <property type="component" value="Unplaced"/>
</dbReference>
<reference evidence="3" key="1">
    <citation type="submission" date="2022-11" db="UniProtKB">
        <authorList>
            <consortium name="WormBaseParasite"/>
        </authorList>
    </citation>
    <scope>IDENTIFICATION</scope>
</reference>
<keyword evidence="2" id="KW-1185">Reference proteome</keyword>
<evidence type="ECO:0000313" key="3">
    <source>
        <dbReference type="WBParaSite" id="nRc.2.0.1.t17604-RA"/>
    </source>
</evidence>
<name>A0A915ITT1_ROMCU</name>
<sequence length="66" mass="7244">MTNEISYDLVQICVTLMGPYSMPIIAVMFSSNLKSSLRSPLRWFVSSSAGTTVSSLVPNNDQTNRS</sequence>
<protein>
    <submittedName>
        <fullName evidence="3">Uncharacterized protein</fullName>
    </submittedName>
</protein>
<keyword evidence="1" id="KW-0472">Membrane</keyword>
<evidence type="ECO:0000313" key="2">
    <source>
        <dbReference type="Proteomes" id="UP000887565"/>
    </source>
</evidence>
<keyword evidence="1" id="KW-0812">Transmembrane</keyword>
<proteinExistence type="predicted"/>